<dbReference type="PANTHER" id="PTHR43133:SF63">
    <property type="entry name" value="RNA POLYMERASE SIGMA FACTOR FECI-RELATED"/>
    <property type="match status" value="1"/>
</dbReference>
<dbReference type="InterPro" id="IPR013324">
    <property type="entry name" value="RNA_pol_sigma_r3/r4-like"/>
</dbReference>
<dbReference type="InterPro" id="IPR007627">
    <property type="entry name" value="RNA_pol_sigma70_r2"/>
</dbReference>
<dbReference type="Gene3D" id="1.10.10.10">
    <property type="entry name" value="Winged helix-like DNA-binding domain superfamily/Winged helix DNA-binding domain"/>
    <property type="match status" value="1"/>
</dbReference>
<dbReference type="InterPro" id="IPR014284">
    <property type="entry name" value="RNA_pol_sigma-70_dom"/>
</dbReference>
<dbReference type="EMBL" id="JBHRSU010000003">
    <property type="protein sequence ID" value="MFC3099864.1"/>
    <property type="molecule type" value="Genomic_DNA"/>
</dbReference>
<dbReference type="SUPFAM" id="SSF88659">
    <property type="entry name" value="Sigma3 and sigma4 domains of RNA polymerase sigma factors"/>
    <property type="match status" value="1"/>
</dbReference>
<organism evidence="7 8">
    <name type="scientific">Alteraurantiacibacter lauratis</name>
    <dbReference type="NCBI Taxonomy" id="2054627"/>
    <lineage>
        <taxon>Bacteria</taxon>
        <taxon>Pseudomonadati</taxon>
        <taxon>Pseudomonadota</taxon>
        <taxon>Alphaproteobacteria</taxon>
        <taxon>Sphingomonadales</taxon>
        <taxon>Erythrobacteraceae</taxon>
        <taxon>Alteraurantiacibacter</taxon>
    </lineage>
</organism>
<accession>A0ABV7EAW5</accession>
<dbReference type="Pfam" id="PF08281">
    <property type="entry name" value="Sigma70_r4_2"/>
    <property type="match status" value="1"/>
</dbReference>
<dbReference type="Gene3D" id="1.10.1740.10">
    <property type="match status" value="1"/>
</dbReference>
<gene>
    <name evidence="7" type="ORF">ACFODK_03055</name>
</gene>
<keyword evidence="2" id="KW-0805">Transcription regulation</keyword>
<dbReference type="NCBIfam" id="TIGR02937">
    <property type="entry name" value="sigma70-ECF"/>
    <property type="match status" value="1"/>
</dbReference>
<evidence type="ECO:0000313" key="7">
    <source>
        <dbReference type="EMBL" id="MFC3099864.1"/>
    </source>
</evidence>
<dbReference type="InterPro" id="IPR013325">
    <property type="entry name" value="RNA_pol_sigma_r2"/>
</dbReference>
<evidence type="ECO:0000313" key="8">
    <source>
        <dbReference type="Proteomes" id="UP001595378"/>
    </source>
</evidence>
<dbReference type="Pfam" id="PF04542">
    <property type="entry name" value="Sigma70_r2"/>
    <property type="match status" value="1"/>
</dbReference>
<evidence type="ECO:0000259" key="5">
    <source>
        <dbReference type="Pfam" id="PF04542"/>
    </source>
</evidence>
<name>A0ABV7EAW5_9SPHN</name>
<comment type="caution">
    <text evidence="7">The sequence shown here is derived from an EMBL/GenBank/DDBJ whole genome shotgun (WGS) entry which is preliminary data.</text>
</comment>
<dbReference type="PANTHER" id="PTHR43133">
    <property type="entry name" value="RNA POLYMERASE ECF-TYPE SIGMA FACTO"/>
    <property type="match status" value="1"/>
</dbReference>
<evidence type="ECO:0000256" key="4">
    <source>
        <dbReference type="ARBA" id="ARBA00023163"/>
    </source>
</evidence>
<protein>
    <submittedName>
        <fullName evidence="7">RNA polymerase sigma factor</fullName>
    </submittedName>
</protein>
<dbReference type="RefSeq" id="WP_336918581.1">
    <property type="nucleotide sequence ID" value="NZ_JBANRN010000005.1"/>
</dbReference>
<keyword evidence="4" id="KW-0804">Transcription</keyword>
<dbReference type="InterPro" id="IPR013249">
    <property type="entry name" value="RNA_pol_sigma70_r4_t2"/>
</dbReference>
<keyword evidence="8" id="KW-1185">Reference proteome</keyword>
<dbReference type="Proteomes" id="UP001595378">
    <property type="component" value="Unassembled WGS sequence"/>
</dbReference>
<comment type="similarity">
    <text evidence="1">Belongs to the sigma-70 factor family. ECF subfamily.</text>
</comment>
<sequence length="180" mass="19820">MAHGKSGSGLEHVFLENRAALLRFLRARGAGEAAEDLVQEVWLKVANAPAGPVGAPLSYLYAVANRLMIDRYRSAHATALREREWTATQFDIATGRSDAPDAERLVAARQLAALVEQLLNDLEPPRVAQVFRRHRVDGVAQRDLAAEFGVSLSTIEADLRKAYRALNDFRAKMEVAQDEG</sequence>
<evidence type="ECO:0000259" key="6">
    <source>
        <dbReference type="Pfam" id="PF08281"/>
    </source>
</evidence>
<evidence type="ECO:0000256" key="2">
    <source>
        <dbReference type="ARBA" id="ARBA00023015"/>
    </source>
</evidence>
<keyword evidence="3" id="KW-0731">Sigma factor</keyword>
<dbReference type="InterPro" id="IPR036388">
    <property type="entry name" value="WH-like_DNA-bd_sf"/>
</dbReference>
<proteinExistence type="inferred from homology"/>
<feature type="domain" description="RNA polymerase sigma-70 region 2" evidence="5">
    <location>
        <begin position="17"/>
        <end position="75"/>
    </location>
</feature>
<dbReference type="InterPro" id="IPR039425">
    <property type="entry name" value="RNA_pol_sigma-70-like"/>
</dbReference>
<dbReference type="SUPFAM" id="SSF88946">
    <property type="entry name" value="Sigma2 domain of RNA polymerase sigma factors"/>
    <property type="match status" value="1"/>
</dbReference>
<evidence type="ECO:0000256" key="3">
    <source>
        <dbReference type="ARBA" id="ARBA00023082"/>
    </source>
</evidence>
<evidence type="ECO:0000256" key="1">
    <source>
        <dbReference type="ARBA" id="ARBA00010641"/>
    </source>
</evidence>
<reference evidence="8" key="1">
    <citation type="journal article" date="2019" name="Int. J. Syst. Evol. Microbiol.">
        <title>The Global Catalogue of Microorganisms (GCM) 10K type strain sequencing project: providing services to taxonomists for standard genome sequencing and annotation.</title>
        <authorList>
            <consortium name="The Broad Institute Genomics Platform"/>
            <consortium name="The Broad Institute Genome Sequencing Center for Infectious Disease"/>
            <person name="Wu L."/>
            <person name="Ma J."/>
        </authorList>
    </citation>
    <scope>NUCLEOTIDE SEQUENCE [LARGE SCALE GENOMIC DNA]</scope>
    <source>
        <strain evidence="8">KCTC 52606</strain>
    </source>
</reference>
<feature type="domain" description="RNA polymerase sigma factor 70 region 4 type 2" evidence="6">
    <location>
        <begin position="124"/>
        <end position="166"/>
    </location>
</feature>